<keyword evidence="1 2" id="KW-0418">Kinase</keyword>
<sequence length="258" mass="27452">MSSTSPAHHRKSWPAAPEGFFEVEAAGLRWLAEPELHGGARVVEVRAVAADHIDLARLQPTRPTPASAEALGRGLAVTHGSGAPAFGSPPAGWTSGAWIGRQRQSNDPTPTWGAFYAEQRVRPFVRRAVDHGHLEPAGARIVDRVCDRLLAGDFDDSRAPARIHGDLWSGNVVFTAQGAVLIDPAAHGGHGLTDLAMLALFGCPGLDRVVAAYEEAAGLERGWRELVELHQLHPLAVHAASHGPAYAVQLVESARVFA</sequence>
<accession>A0A512CXA8</accession>
<dbReference type="AlphaFoldDB" id="A0A512CXA8"/>
<dbReference type="GO" id="GO:0016301">
    <property type="term" value="F:kinase activity"/>
    <property type="evidence" value="ECO:0007669"/>
    <property type="project" value="UniProtKB-UniRule"/>
</dbReference>
<dbReference type="SUPFAM" id="SSF56112">
    <property type="entry name" value="Protein kinase-like (PK-like)"/>
    <property type="match status" value="1"/>
</dbReference>
<gene>
    <name evidence="2" type="ORF">TAE01_06730</name>
</gene>
<dbReference type="Gene3D" id="3.30.200.20">
    <property type="entry name" value="Phosphorylase Kinase, domain 1"/>
    <property type="match status" value="1"/>
</dbReference>
<dbReference type="InterPro" id="IPR016477">
    <property type="entry name" value="Fructo-/Ketosamine-3-kinase"/>
</dbReference>
<comment type="similarity">
    <text evidence="1">Belongs to the fructosamine kinase family.</text>
</comment>
<organism evidence="2 3">
    <name type="scientific">Terrabacter aerolatus</name>
    <dbReference type="NCBI Taxonomy" id="422442"/>
    <lineage>
        <taxon>Bacteria</taxon>
        <taxon>Bacillati</taxon>
        <taxon>Actinomycetota</taxon>
        <taxon>Actinomycetes</taxon>
        <taxon>Micrococcales</taxon>
        <taxon>Intrasporangiaceae</taxon>
        <taxon>Terrabacter</taxon>
    </lineage>
</organism>
<comment type="caution">
    <text evidence="2">The sequence shown here is derived from an EMBL/GenBank/DDBJ whole genome shotgun (WGS) entry which is preliminary data.</text>
</comment>
<evidence type="ECO:0000256" key="1">
    <source>
        <dbReference type="PIRNR" id="PIRNR006221"/>
    </source>
</evidence>
<evidence type="ECO:0000313" key="2">
    <source>
        <dbReference type="EMBL" id="GEO28863.1"/>
    </source>
</evidence>
<reference evidence="2 3" key="1">
    <citation type="submission" date="2019-07" db="EMBL/GenBank/DDBJ databases">
        <title>Whole genome shotgun sequence of Terrabacter aerolatus NBRC 106305.</title>
        <authorList>
            <person name="Hosoyama A."/>
            <person name="Uohara A."/>
            <person name="Ohji S."/>
            <person name="Ichikawa N."/>
        </authorList>
    </citation>
    <scope>NUCLEOTIDE SEQUENCE [LARGE SCALE GENOMIC DNA]</scope>
    <source>
        <strain evidence="2 3">NBRC 106305</strain>
    </source>
</reference>
<keyword evidence="1" id="KW-0808">Transferase</keyword>
<name>A0A512CXA8_9MICO</name>
<dbReference type="Gene3D" id="1.20.1270.240">
    <property type="match status" value="1"/>
</dbReference>
<proteinExistence type="inferred from homology"/>
<dbReference type="PIRSF" id="PIRSF006221">
    <property type="entry name" value="Ketosamine-3-kinase"/>
    <property type="match status" value="1"/>
</dbReference>
<dbReference type="PANTHER" id="PTHR12149:SF8">
    <property type="entry name" value="PROTEIN-RIBULOSAMINE 3-KINASE"/>
    <property type="match status" value="1"/>
</dbReference>
<evidence type="ECO:0000313" key="3">
    <source>
        <dbReference type="Proteomes" id="UP000321534"/>
    </source>
</evidence>
<dbReference type="EMBL" id="BJYX01000002">
    <property type="protein sequence ID" value="GEO28863.1"/>
    <property type="molecule type" value="Genomic_DNA"/>
</dbReference>
<dbReference type="PANTHER" id="PTHR12149">
    <property type="entry name" value="FRUCTOSAMINE 3 KINASE-RELATED PROTEIN"/>
    <property type="match status" value="1"/>
</dbReference>
<dbReference type="Proteomes" id="UP000321534">
    <property type="component" value="Unassembled WGS sequence"/>
</dbReference>
<keyword evidence="3" id="KW-1185">Reference proteome</keyword>
<dbReference type="InterPro" id="IPR011009">
    <property type="entry name" value="Kinase-like_dom_sf"/>
</dbReference>
<dbReference type="Pfam" id="PF03881">
    <property type="entry name" value="Fructosamin_kin"/>
    <property type="match status" value="1"/>
</dbReference>
<protein>
    <submittedName>
        <fullName evidence="2">Fructosamine kinase</fullName>
    </submittedName>
</protein>
<dbReference type="Gene3D" id="1.10.510.10">
    <property type="entry name" value="Transferase(Phosphotransferase) domain 1"/>
    <property type="match status" value="1"/>
</dbReference>